<dbReference type="AlphaFoldDB" id="A0A8H5PAB8"/>
<feature type="compositionally biased region" description="Basic and acidic residues" evidence="1">
    <location>
        <begin position="189"/>
        <end position="203"/>
    </location>
</feature>
<gene>
    <name evidence="2" type="ORF">FPCIR_5402</name>
</gene>
<evidence type="ECO:0000313" key="2">
    <source>
        <dbReference type="EMBL" id="KAF5593080.1"/>
    </source>
</evidence>
<accession>A0A8H5PAB8</accession>
<evidence type="ECO:0000256" key="1">
    <source>
        <dbReference type="SAM" id="MobiDB-lite"/>
    </source>
</evidence>
<sequence>MSDLQRRMSYELLAARTPGLKFPFITTPVSLPQICATVFCGSDGGSKMTKAELEDIICHFLIECNNHFHRLTICPIHDPSGPACACQEKTVQYCKHIASSLEESWARSIDPEHVRAIVEATLSARAEAIKENSSLMNDIRGAKSLILLNAHILFCSFATYKNGHSYDAVHRLYWSVDGALDSQAEATKRKETLLKQRQAKQDKSASGAGNTSAADSAVPRKGS</sequence>
<reference evidence="2 3" key="1">
    <citation type="submission" date="2020-05" db="EMBL/GenBank/DDBJ databases">
        <title>Identification and distribution of gene clusters putatively required for synthesis of sphingolipid metabolism inhibitors in phylogenetically diverse species of the filamentous fungus Fusarium.</title>
        <authorList>
            <person name="Kim H.-S."/>
            <person name="Busman M."/>
            <person name="Brown D.W."/>
            <person name="Divon H."/>
            <person name="Uhlig S."/>
            <person name="Proctor R.H."/>
        </authorList>
    </citation>
    <scope>NUCLEOTIDE SEQUENCE [LARGE SCALE GENOMIC DNA]</scope>
    <source>
        <strain evidence="2 3">NRRL 36939</strain>
    </source>
</reference>
<dbReference type="EMBL" id="JAAOAS010000114">
    <property type="protein sequence ID" value="KAF5593080.1"/>
    <property type="molecule type" value="Genomic_DNA"/>
</dbReference>
<name>A0A8H5PAB8_9HYPO</name>
<dbReference type="OrthoDB" id="4977079at2759"/>
<organism evidence="2 3">
    <name type="scientific">Fusarium pseudocircinatum</name>
    <dbReference type="NCBI Taxonomy" id="56676"/>
    <lineage>
        <taxon>Eukaryota</taxon>
        <taxon>Fungi</taxon>
        <taxon>Dikarya</taxon>
        <taxon>Ascomycota</taxon>
        <taxon>Pezizomycotina</taxon>
        <taxon>Sordariomycetes</taxon>
        <taxon>Hypocreomycetidae</taxon>
        <taxon>Hypocreales</taxon>
        <taxon>Nectriaceae</taxon>
        <taxon>Fusarium</taxon>
        <taxon>Fusarium fujikuroi species complex</taxon>
    </lineage>
</organism>
<comment type="caution">
    <text evidence="2">The sequence shown here is derived from an EMBL/GenBank/DDBJ whole genome shotgun (WGS) entry which is preliminary data.</text>
</comment>
<keyword evidence="3" id="KW-1185">Reference proteome</keyword>
<evidence type="ECO:0000313" key="3">
    <source>
        <dbReference type="Proteomes" id="UP000546213"/>
    </source>
</evidence>
<protein>
    <submittedName>
        <fullName evidence="2">Uncharacterized protein</fullName>
    </submittedName>
</protein>
<feature type="region of interest" description="Disordered" evidence="1">
    <location>
        <begin position="189"/>
        <end position="223"/>
    </location>
</feature>
<dbReference type="Proteomes" id="UP000546213">
    <property type="component" value="Unassembled WGS sequence"/>
</dbReference>
<proteinExistence type="predicted"/>